<keyword evidence="2" id="KW-0813">Transport</keyword>
<evidence type="ECO:0000256" key="5">
    <source>
        <dbReference type="ARBA" id="ARBA00022741"/>
    </source>
</evidence>
<dbReference type="GO" id="GO:0055085">
    <property type="term" value="P:transmembrane transport"/>
    <property type="evidence" value="ECO:0007669"/>
    <property type="project" value="UniProtKB-ARBA"/>
</dbReference>
<comment type="similarity">
    <text evidence="1">Belongs to the ABC transporter superfamily.</text>
</comment>
<gene>
    <name evidence="8" type="ORF">PHO31112_03731</name>
</gene>
<dbReference type="PROSITE" id="PS50893">
    <property type="entry name" value="ABC_TRANSPORTER_2"/>
    <property type="match status" value="1"/>
</dbReference>
<evidence type="ECO:0000313" key="9">
    <source>
        <dbReference type="Proteomes" id="UP000343317"/>
    </source>
</evidence>
<evidence type="ECO:0000256" key="3">
    <source>
        <dbReference type="ARBA" id="ARBA00022475"/>
    </source>
</evidence>
<evidence type="ECO:0000256" key="2">
    <source>
        <dbReference type="ARBA" id="ARBA00022448"/>
    </source>
</evidence>
<evidence type="ECO:0000256" key="1">
    <source>
        <dbReference type="ARBA" id="ARBA00005417"/>
    </source>
</evidence>
<dbReference type="InterPro" id="IPR017871">
    <property type="entry name" value="ABC_transporter-like_CS"/>
</dbReference>
<dbReference type="Pfam" id="PF08352">
    <property type="entry name" value="oligo_HPY"/>
    <property type="match status" value="1"/>
</dbReference>
<evidence type="ECO:0000256" key="6">
    <source>
        <dbReference type="ARBA" id="ARBA00022840"/>
    </source>
</evidence>
<protein>
    <submittedName>
        <fullName evidence="8">Peptide ABC transporter ATP-binding protein</fullName>
    </submittedName>
</protein>
<dbReference type="FunFam" id="3.40.50.300:FF:000016">
    <property type="entry name" value="Oligopeptide ABC transporter ATP-binding component"/>
    <property type="match status" value="1"/>
</dbReference>
<keyword evidence="6 8" id="KW-0067">ATP-binding</keyword>
<dbReference type="GO" id="GO:0015833">
    <property type="term" value="P:peptide transport"/>
    <property type="evidence" value="ECO:0007669"/>
    <property type="project" value="InterPro"/>
</dbReference>
<keyword evidence="9" id="KW-1185">Reference proteome</keyword>
<accession>A0A5E4X910</accession>
<dbReference type="InterPro" id="IPR003593">
    <property type="entry name" value="AAA+_ATPase"/>
</dbReference>
<sequence length="329" mass="35856">METIQNAPLLKVEGLTKNFTTGNGTVRAVDNVSFEVPKGAIMGLVGESGSGKTTIGRSLLRLIEPSGGKAIFEGQDLFALREREMRKWRSRLQMVFQDPYSSLNPRLRTGQIIGEALSTHGLAEGAARQKRIAELLTMVGLRPEFADRYPHEFSGGQRQRIGIARALAVKPSFIVADEPVSALDVSVQAQVLNLFQELRKNLGLTILFISHDLAVVEYLCDFVTVLYLGRVMESGPSSKVFSSPTHPYTKALLSASPVPDPQVKGQRIMLKGDIPSPLNPPTGCVFRTRCIHAVAACAVQVPQLEPVESGEAQDTDSRHVVACTRRGQI</sequence>
<dbReference type="RefSeq" id="WP_150621845.1">
    <property type="nucleotide sequence ID" value="NZ_CABPSM010000011.1"/>
</dbReference>
<dbReference type="NCBIfam" id="TIGR01727">
    <property type="entry name" value="oligo_HPY"/>
    <property type="match status" value="1"/>
</dbReference>
<dbReference type="InterPro" id="IPR027417">
    <property type="entry name" value="P-loop_NTPase"/>
</dbReference>
<dbReference type="EMBL" id="CABPSM010000011">
    <property type="protein sequence ID" value="VVE32891.1"/>
    <property type="molecule type" value="Genomic_DNA"/>
</dbReference>
<dbReference type="PANTHER" id="PTHR43776:SF7">
    <property type="entry name" value="D,D-DIPEPTIDE TRANSPORT ATP-BINDING PROTEIN DDPF-RELATED"/>
    <property type="match status" value="1"/>
</dbReference>
<dbReference type="SUPFAM" id="SSF52540">
    <property type="entry name" value="P-loop containing nucleoside triphosphate hydrolases"/>
    <property type="match status" value="1"/>
</dbReference>
<evidence type="ECO:0000256" key="4">
    <source>
        <dbReference type="ARBA" id="ARBA00022519"/>
    </source>
</evidence>
<dbReference type="SMART" id="SM00382">
    <property type="entry name" value="AAA"/>
    <property type="match status" value="1"/>
</dbReference>
<keyword evidence="3" id="KW-1003">Cell membrane</keyword>
<feature type="domain" description="ABC transporter" evidence="7">
    <location>
        <begin position="10"/>
        <end position="253"/>
    </location>
</feature>
<dbReference type="GO" id="GO:0005524">
    <property type="term" value="F:ATP binding"/>
    <property type="evidence" value="ECO:0007669"/>
    <property type="project" value="UniProtKB-KW"/>
</dbReference>
<evidence type="ECO:0000259" key="7">
    <source>
        <dbReference type="PROSITE" id="PS50893"/>
    </source>
</evidence>
<dbReference type="GO" id="GO:0016887">
    <property type="term" value="F:ATP hydrolysis activity"/>
    <property type="evidence" value="ECO:0007669"/>
    <property type="project" value="InterPro"/>
</dbReference>
<dbReference type="InterPro" id="IPR003439">
    <property type="entry name" value="ABC_transporter-like_ATP-bd"/>
</dbReference>
<dbReference type="InterPro" id="IPR050319">
    <property type="entry name" value="ABC_transp_ATP-bind"/>
</dbReference>
<dbReference type="PANTHER" id="PTHR43776">
    <property type="entry name" value="TRANSPORT ATP-BINDING PROTEIN"/>
    <property type="match status" value="1"/>
</dbReference>
<keyword evidence="5" id="KW-0547">Nucleotide-binding</keyword>
<dbReference type="Proteomes" id="UP000343317">
    <property type="component" value="Unassembled WGS sequence"/>
</dbReference>
<evidence type="ECO:0000313" key="8">
    <source>
        <dbReference type="EMBL" id="VVE32891.1"/>
    </source>
</evidence>
<dbReference type="CDD" id="cd03257">
    <property type="entry name" value="ABC_NikE_OppD_transporters"/>
    <property type="match status" value="1"/>
</dbReference>
<reference evidence="8 9" key="1">
    <citation type="submission" date="2019-08" db="EMBL/GenBank/DDBJ databases">
        <authorList>
            <person name="Peeters C."/>
        </authorList>
    </citation>
    <scope>NUCLEOTIDE SEQUENCE [LARGE SCALE GENOMIC DNA]</scope>
    <source>
        <strain evidence="8 9">LMG 31112</strain>
    </source>
</reference>
<dbReference type="PROSITE" id="PS00211">
    <property type="entry name" value="ABC_TRANSPORTER_1"/>
    <property type="match status" value="1"/>
</dbReference>
<dbReference type="AlphaFoldDB" id="A0A5E4X910"/>
<dbReference type="InterPro" id="IPR013563">
    <property type="entry name" value="Oligopep_ABC_C"/>
</dbReference>
<keyword evidence="4" id="KW-0997">Cell inner membrane</keyword>
<name>A0A5E4X910_9BURK</name>
<proteinExistence type="inferred from homology"/>
<dbReference type="Gene3D" id="3.40.50.300">
    <property type="entry name" value="P-loop containing nucleotide triphosphate hydrolases"/>
    <property type="match status" value="1"/>
</dbReference>
<organism evidence="8 9">
    <name type="scientific">Pandoraea horticolens</name>
    <dbReference type="NCBI Taxonomy" id="2508298"/>
    <lineage>
        <taxon>Bacteria</taxon>
        <taxon>Pseudomonadati</taxon>
        <taxon>Pseudomonadota</taxon>
        <taxon>Betaproteobacteria</taxon>
        <taxon>Burkholderiales</taxon>
        <taxon>Burkholderiaceae</taxon>
        <taxon>Pandoraea</taxon>
    </lineage>
</organism>
<keyword evidence="4" id="KW-0472">Membrane</keyword>
<dbReference type="Pfam" id="PF00005">
    <property type="entry name" value="ABC_tran"/>
    <property type="match status" value="1"/>
</dbReference>